<organism evidence="1">
    <name type="scientific">marine sediment metagenome</name>
    <dbReference type="NCBI Taxonomy" id="412755"/>
    <lineage>
        <taxon>unclassified sequences</taxon>
        <taxon>metagenomes</taxon>
        <taxon>ecological metagenomes</taxon>
    </lineage>
</organism>
<feature type="non-terminal residue" evidence="1">
    <location>
        <position position="1"/>
    </location>
</feature>
<evidence type="ECO:0000313" key="1">
    <source>
        <dbReference type="EMBL" id="GAH48580.1"/>
    </source>
</evidence>
<reference evidence="1" key="1">
    <citation type="journal article" date="2014" name="Front. Microbiol.">
        <title>High frequency of phylogenetically diverse reductive dehalogenase-homologous genes in deep subseafloor sedimentary metagenomes.</title>
        <authorList>
            <person name="Kawai M."/>
            <person name="Futagami T."/>
            <person name="Toyoda A."/>
            <person name="Takaki Y."/>
            <person name="Nishi S."/>
            <person name="Hori S."/>
            <person name="Arai W."/>
            <person name="Tsubouchi T."/>
            <person name="Morono Y."/>
            <person name="Uchiyama I."/>
            <person name="Ito T."/>
            <person name="Fujiyama A."/>
            <person name="Inagaki F."/>
            <person name="Takami H."/>
        </authorList>
    </citation>
    <scope>NUCLEOTIDE SEQUENCE</scope>
    <source>
        <strain evidence="1">Expedition CK06-06</strain>
    </source>
</reference>
<dbReference type="EMBL" id="BARU01020364">
    <property type="protein sequence ID" value="GAH48580.1"/>
    <property type="molecule type" value="Genomic_DNA"/>
</dbReference>
<protein>
    <submittedName>
        <fullName evidence="1">Uncharacterized protein</fullName>
    </submittedName>
</protein>
<comment type="caution">
    <text evidence="1">The sequence shown here is derived from an EMBL/GenBank/DDBJ whole genome shotgun (WGS) entry which is preliminary data.</text>
</comment>
<gene>
    <name evidence="1" type="ORF">S03H2_33463</name>
</gene>
<dbReference type="AlphaFoldDB" id="X1GUQ3"/>
<proteinExistence type="predicted"/>
<accession>X1GUQ3</accession>
<name>X1GUQ3_9ZZZZ</name>
<sequence>AHELVGRFKEWGFEVILSIGEMEENRIGSNCGQYVTKYLKNEK</sequence>